<protein>
    <recommendedName>
        <fullName evidence="5">DUF5666 domain-containing protein</fullName>
    </recommendedName>
</protein>
<proteinExistence type="predicted"/>
<name>A0A2T3L8Y6_9GAMM</name>
<dbReference type="AlphaFoldDB" id="A0A2T3L8Y6"/>
<dbReference type="EMBL" id="PYOC01000003">
    <property type="protein sequence ID" value="PSV47448.1"/>
    <property type="molecule type" value="Genomic_DNA"/>
</dbReference>
<gene>
    <name evidence="3" type="ORF">C9J47_11255</name>
</gene>
<organism evidence="3 4">
    <name type="scientific">Photobacterium indicum</name>
    <dbReference type="NCBI Taxonomy" id="81447"/>
    <lineage>
        <taxon>Bacteria</taxon>
        <taxon>Pseudomonadati</taxon>
        <taxon>Pseudomonadota</taxon>
        <taxon>Gammaproteobacteria</taxon>
        <taxon>Vibrionales</taxon>
        <taxon>Vibrionaceae</taxon>
        <taxon>Photobacterium</taxon>
    </lineage>
</organism>
<keyword evidence="2" id="KW-0732">Signal</keyword>
<sequence length="312" mass="35744">MNINKLMSIVIAICLGVSFNVFAKNYESYESNERYSENDYYSDDYHHSEQNDDDDSYYEDKYNYSSDNYYSYEYSDDEDSYNEDDYSQHDYYGHGYYDNGKYRKNKKTDRHLVYNLIGTGEMFSRKVPDIDGDGNKDDAICFKVQLVNLKNQKEIGTAIDCLSNIEAKSDDEGGGIRLVGTTFFKTPHGKLVTRGKTTVQPVLRKTVTPNGVKITHITGASSKKNSVLYGTGRFKNSKGTVRLSGMVDMSKFNDEDGNLITFDCLFVIDLKSSNYYTNDDYVEDDYSDDGYSDEDDTDYSDSDYSDDYSSTY</sequence>
<dbReference type="RefSeq" id="WP_107253621.1">
    <property type="nucleotide sequence ID" value="NZ_PYOC01000003.1"/>
</dbReference>
<accession>A0A2T3L8Y6</accession>
<evidence type="ECO:0008006" key="5">
    <source>
        <dbReference type="Google" id="ProtNLM"/>
    </source>
</evidence>
<feature type="compositionally biased region" description="Basic and acidic residues" evidence="1">
    <location>
        <begin position="40"/>
        <end position="50"/>
    </location>
</feature>
<evidence type="ECO:0000313" key="3">
    <source>
        <dbReference type="EMBL" id="PSV47448.1"/>
    </source>
</evidence>
<evidence type="ECO:0000313" key="4">
    <source>
        <dbReference type="Proteomes" id="UP000241803"/>
    </source>
</evidence>
<reference evidence="3 4" key="1">
    <citation type="submission" date="2018-03" db="EMBL/GenBank/DDBJ databases">
        <title>Whole genome sequencing of Histamine producing bacteria.</title>
        <authorList>
            <person name="Butler K."/>
        </authorList>
    </citation>
    <scope>NUCLEOTIDE SEQUENCE [LARGE SCALE GENOMIC DNA]</scope>
    <source>
        <strain evidence="3 4">ATCC 19614</strain>
    </source>
</reference>
<comment type="caution">
    <text evidence="3">The sequence shown here is derived from an EMBL/GenBank/DDBJ whole genome shotgun (WGS) entry which is preliminary data.</text>
</comment>
<feature type="signal peptide" evidence="2">
    <location>
        <begin position="1"/>
        <end position="23"/>
    </location>
</feature>
<evidence type="ECO:0000256" key="1">
    <source>
        <dbReference type="SAM" id="MobiDB-lite"/>
    </source>
</evidence>
<dbReference type="Proteomes" id="UP000241803">
    <property type="component" value="Unassembled WGS sequence"/>
</dbReference>
<feature type="region of interest" description="Disordered" evidence="1">
    <location>
        <begin position="40"/>
        <end position="60"/>
    </location>
</feature>
<feature type="compositionally biased region" description="Acidic residues" evidence="1">
    <location>
        <begin position="284"/>
        <end position="306"/>
    </location>
</feature>
<keyword evidence="4" id="KW-1185">Reference proteome</keyword>
<feature type="chain" id="PRO_5015680543" description="DUF5666 domain-containing protein" evidence="2">
    <location>
        <begin position="24"/>
        <end position="312"/>
    </location>
</feature>
<evidence type="ECO:0000256" key="2">
    <source>
        <dbReference type="SAM" id="SignalP"/>
    </source>
</evidence>
<feature type="region of interest" description="Disordered" evidence="1">
    <location>
        <begin position="284"/>
        <end position="312"/>
    </location>
</feature>